<feature type="region of interest" description="Disordered" evidence="1">
    <location>
        <begin position="53"/>
        <end position="73"/>
    </location>
</feature>
<reference evidence="2" key="1">
    <citation type="submission" date="2017-07" db="EMBL/GenBank/DDBJ databases">
        <title>Taro Niue Genome Assembly and Annotation.</title>
        <authorList>
            <person name="Atibalentja N."/>
            <person name="Keating K."/>
            <person name="Fields C.J."/>
        </authorList>
    </citation>
    <scope>NUCLEOTIDE SEQUENCE</scope>
    <source>
        <strain evidence="2">Niue_2</strain>
        <tissue evidence="2">Leaf</tissue>
    </source>
</reference>
<evidence type="ECO:0000313" key="3">
    <source>
        <dbReference type="Proteomes" id="UP000652761"/>
    </source>
</evidence>
<organism evidence="2 3">
    <name type="scientific">Colocasia esculenta</name>
    <name type="common">Wild taro</name>
    <name type="synonym">Arum esculentum</name>
    <dbReference type="NCBI Taxonomy" id="4460"/>
    <lineage>
        <taxon>Eukaryota</taxon>
        <taxon>Viridiplantae</taxon>
        <taxon>Streptophyta</taxon>
        <taxon>Embryophyta</taxon>
        <taxon>Tracheophyta</taxon>
        <taxon>Spermatophyta</taxon>
        <taxon>Magnoliopsida</taxon>
        <taxon>Liliopsida</taxon>
        <taxon>Araceae</taxon>
        <taxon>Aroideae</taxon>
        <taxon>Colocasieae</taxon>
        <taxon>Colocasia</taxon>
    </lineage>
</organism>
<evidence type="ECO:0000256" key="1">
    <source>
        <dbReference type="SAM" id="MobiDB-lite"/>
    </source>
</evidence>
<keyword evidence="3" id="KW-1185">Reference proteome</keyword>
<accession>A0A843WVJ7</accession>
<name>A0A843WVJ7_COLES</name>
<proteinExistence type="predicted"/>
<comment type="caution">
    <text evidence="2">The sequence shown here is derived from an EMBL/GenBank/DDBJ whole genome shotgun (WGS) entry which is preliminary data.</text>
</comment>
<evidence type="ECO:0000313" key="2">
    <source>
        <dbReference type="EMBL" id="MQM06540.1"/>
    </source>
</evidence>
<dbReference type="AlphaFoldDB" id="A0A843WVJ7"/>
<gene>
    <name evidence="2" type="ORF">Taro_039365</name>
</gene>
<dbReference type="Proteomes" id="UP000652761">
    <property type="component" value="Unassembled WGS sequence"/>
</dbReference>
<dbReference type="EMBL" id="NMUH01003653">
    <property type="protein sequence ID" value="MQM06540.1"/>
    <property type="molecule type" value="Genomic_DNA"/>
</dbReference>
<sequence>MHSSAWEFPLPHTSRNVQPSQQICLRTRTITIRSNPGQQPSIRITMPLCHLTRPHQPPWPASQQTSVALEKKD</sequence>
<protein>
    <submittedName>
        <fullName evidence="2">Uncharacterized protein</fullName>
    </submittedName>
</protein>